<dbReference type="Pfam" id="PF10502">
    <property type="entry name" value="Peptidase_S26"/>
    <property type="match status" value="2"/>
</dbReference>
<dbReference type="Ensembl" id="ENSBTAT00000005770.6">
    <property type="protein sequence ID" value="ENSBTAP00000005770.5"/>
    <property type="gene ID" value="ENSBTAG00000004398.7"/>
</dbReference>
<name>A0AAF6YME5_BOVIN</name>
<dbReference type="GO" id="GO:0004252">
    <property type="term" value="F:serine-type endopeptidase activity"/>
    <property type="evidence" value="ECO:0007669"/>
    <property type="project" value="InterPro"/>
</dbReference>
<dbReference type="NCBIfam" id="TIGR02227">
    <property type="entry name" value="sigpep_I_bact"/>
    <property type="match status" value="1"/>
</dbReference>
<keyword evidence="10" id="KW-0472">Membrane</keyword>
<evidence type="ECO:0000256" key="6">
    <source>
        <dbReference type="ARBA" id="ARBA00022792"/>
    </source>
</evidence>
<evidence type="ECO:0000256" key="5">
    <source>
        <dbReference type="ARBA" id="ARBA00022692"/>
    </source>
</evidence>
<dbReference type="SUPFAM" id="SSF51306">
    <property type="entry name" value="LexA/Signal peptidase"/>
    <property type="match status" value="1"/>
</dbReference>
<protein>
    <recommendedName>
        <fullName evidence="13">Mitochondrial inner membrane protease subunit</fullName>
        <ecNumber evidence="13">3.4.21.-</ecNumber>
    </recommendedName>
</protein>
<reference evidence="16" key="2">
    <citation type="submission" date="2025-08" db="UniProtKB">
        <authorList>
            <consortium name="Ensembl"/>
        </authorList>
    </citation>
    <scope>IDENTIFICATION</scope>
    <source>
        <strain evidence="16">Hereford</strain>
    </source>
</reference>
<evidence type="ECO:0000259" key="15">
    <source>
        <dbReference type="Pfam" id="PF10502"/>
    </source>
</evidence>
<dbReference type="FunFam" id="2.10.109.10:FF:000005">
    <property type="entry name" value="Mitochondrial inner membrane protease subunit"/>
    <property type="match status" value="1"/>
</dbReference>
<evidence type="ECO:0000256" key="1">
    <source>
        <dbReference type="ARBA" id="ARBA00004434"/>
    </source>
</evidence>
<feature type="domain" description="Peptidase S26" evidence="15">
    <location>
        <begin position="15"/>
        <end position="104"/>
    </location>
</feature>
<keyword evidence="8" id="KW-1133">Transmembrane helix</keyword>
<dbReference type="InterPro" id="IPR037730">
    <property type="entry name" value="IMP2"/>
</dbReference>
<dbReference type="InterPro" id="IPR019758">
    <property type="entry name" value="Pept_S26A_signal_pept_1_CS"/>
</dbReference>
<organism evidence="16 17">
    <name type="scientific">Bos taurus</name>
    <name type="common">Bovine</name>
    <dbReference type="NCBI Taxonomy" id="9913"/>
    <lineage>
        <taxon>Eukaryota</taxon>
        <taxon>Metazoa</taxon>
        <taxon>Chordata</taxon>
        <taxon>Craniata</taxon>
        <taxon>Vertebrata</taxon>
        <taxon>Euteleostomi</taxon>
        <taxon>Mammalia</taxon>
        <taxon>Eutheria</taxon>
        <taxon>Laurasiatheria</taxon>
        <taxon>Artiodactyla</taxon>
        <taxon>Ruminantia</taxon>
        <taxon>Pecora</taxon>
        <taxon>Bovidae</taxon>
        <taxon>Bovinae</taxon>
        <taxon>Bos</taxon>
    </lineage>
</organism>
<accession>A0AAF6YME5</accession>
<gene>
    <name evidence="16" type="primary">IMMP2L</name>
</gene>
<dbReference type="GO" id="GO:0042720">
    <property type="term" value="C:mitochondrial inner membrane peptidase complex"/>
    <property type="evidence" value="ECO:0007669"/>
    <property type="project" value="InterPro"/>
</dbReference>
<keyword evidence="5" id="KW-0812">Transmembrane</keyword>
<feature type="active site" evidence="12">
    <location>
        <position position="91"/>
    </location>
</feature>
<evidence type="ECO:0000256" key="14">
    <source>
        <dbReference type="SAM" id="MobiDB-lite"/>
    </source>
</evidence>
<feature type="domain" description="Peptidase S26" evidence="15">
    <location>
        <begin position="106"/>
        <end position="151"/>
    </location>
</feature>
<reference evidence="16" key="3">
    <citation type="submission" date="2025-09" db="UniProtKB">
        <authorList>
            <consortium name="Ensembl"/>
        </authorList>
    </citation>
    <scope>IDENTIFICATION</scope>
    <source>
        <strain evidence="16">Hereford</strain>
    </source>
</reference>
<evidence type="ECO:0000256" key="2">
    <source>
        <dbReference type="ARBA" id="ARBA00007066"/>
    </source>
</evidence>
<evidence type="ECO:0000313" key="17">
    <source>
        <dbReference type="Proteomes" id="UP000009136"/>
    </source>
</evidence>
<proteinExistence type="inferred from homology"/>
<sequence>MVQSQGWVRRYFKAFCKGFFVAVPVAVTFLDRVACVARVEGASMQPSLNPGGSQSSDVVLLNHWKVRNFEVQRGDIVSLVSPKNPEQKIIKRVIALEGDIVKTMGHKNRYVKVPRGHIWVEGDHHGHSFDSNSFGPVSLGLLHAHATHILWPPKRWQKLESVLPPERLLVQSEEDCLVERLTEEVAPKWKMRQSGGEQQSTEEVQTTPCRTKKESLTTQEINNLH</sequence>
<dbReference type="AlphaFoldDB" id="A0AAF6YME5"/>
<keyword evidence="7 13" id="KW-0378">Hydrolase</keyword>
<evidence type="ECO:0000313" key="16">
    <source>
        <dbReference type="Ensembl" id="ENSBTAP00000005770.5"/>
    </source>
</evidence>
<dbReference type="PROSITE" id="PS00761">
    <property type="entry name" value="SPASE_I_3"/>
    <property type="match status" value="1"/>
</dbReference>
<keyword evidence="6 13" id="KW-0999">Mitochondrion inner membrane</keyword>
<dbReference type="GO" id="GO:0006465">
    <property type="term" value="P:signal peptide processing"/>
    <property type="evidence" value="ECO:0007669"/>
    <property type="project" value="InterPro"/>
</dbReference>
<keyword evidence="4 13" id="KW-0645">Protease</keyword>
<dbReference type="InterPro" id="IPR019533">
    <property type="entry name" value="Peptidase_S26"/>
</dbReference>
<evidence type="ECO:0000256" key="10">
    <source>
        <dbReference type="ARBA" id="ARBA00023136"/>
    </source>
</evidence>
<dbReference type="GO" id="GO:0006627">
    <property type="term" value="P:protein processing involved in protein targeting to mitochondrion"/>
    <property type="evidence" value="ECO:0007669"/>
    <property type="project" value="InterPro"/>
</dbReference>
<evidence type="ECO:0000256" key="12">
    <source>
        <dbReference type="PIRSR" id="PIRSR600223-1"/>
    </source>
</evidence>
<evidence type="ECO:0000256" key="8">
    <source>
        <dbReference type="ARBA" id="ARBA00022989"/>
    </source>
</evidence>
<dbReference type="EC" id="3.4.21.-" evidence="13"/>
<keyword evidence="17" id="KW-1185">Reference proteome</keyword>
<evidence type="ECO:0000256" key="9">
    <source>
        <dbReference type="ARBA" id="ARBA00023128"/>
    </source>
</evidence>
<dbReference type="CDD" id="cd06530">
    <property type="entry name" value="S26_SPase_I"/>
    <property type="match status" value="1"/>
</dbReference>
<dbReference type="PRINTS" id="PR00727">
    <property type="entry name" value="LEADERPTASE"/>
</dbReference>
<dbReference type="InterPro" id="IPR036286">
    <property type="entry name" value="LexA/Signal_pep-like_sf"/>
</dbReference>
<keyword evidence="9 13" id="KW-0496">Mitochondrion</keyword>
<dbReference type="PANTHER" id="PTHR46041:SF2">
    <property type="entry name" value="MITOCHONDRIAL INNER MEMBRANE PROTEASE SUBUNIT 2"/>
    <property type="match status" value="1"/>
</dbReference>
<comment type="subcellular location">
    <subcellularLocation>
        <location evidence="1">Mitochondrion inner membrane</location>
        <topology evidence="1">Single-pass membrane protein</topology>
    </subcellularLocation>
</comment>
<reference evidence="16" key="1">
    <citation type="submission" date="2018-03" db="EMBL/GenBank/DDBJ databases">
        <title>ARS-UCD1.2.</title>
        <authorList>
            <person name="Rosen B.D."/>
            <person name="Bickhart D.M."/>
            <person name="Koren S."/>
            <person name="Schnabel R.D."/>
            <person name="Hall R."/>
            <person name="Zimin A."/>
            <person name="Dreischer C."/>
            <person name="Schultheiss S."/>
            <person name="Schroeder S.G."/>
            <person name="Elsik C.G."/>
            <person name="Couldrey C."/>
            <person name="Liu G.E."/>
            <person name="Van Tassell C.P."/>
            <person name="Phillippy A.M."/>
            <person name="Smith T.P.L."/>
            <person name="Medrano J.F."/>
        </authorList>
    </citation>
    <scope>NUCLEOTIDE SEQUENCE [LARGE SCALE GENOMIC DNA]</scope>
    <source>
        <strain evidence="16">Hereford</strain>
    </source>
</reference>
<comment type="subunit">
    <text evidence="3">Heterodimer of 2 subunits, IMMPL1 and IMMPL2.</text>
</comment>
<evidence type="ECO:0000256" key="7">
    <source>
        <dbReference type="ARBA" id="ARBA00022801"/>
    </source>
</evidence>
<dbReference type="GeneTree" id="ENSGT00550000075044"/>
<feature type="region of interest" description="Disordered" evidence="14">
    <location>
        <begin position="189"/>
        <end position="225"/>
    </location>
</feature>
<evidence type="ECO:0000256" key="13">
    <source>
        <dbReference type="RuleBase" id="RU362041"/>
    </source>
</evidence>
<dbReference type="PANTHER" id="PTHR46041">
    <property type="entry name" value="MITOCHONDRIAL INNER MEMBRANE PROTEASE SUBUNIT 2"/>
    <property type="match status" value="1"/>
</dbReference>
<dbReference type="Proteomes" id="UP000009136">
    <property type="component" value="Chromosome 4"/>
</dbReference>
<feature type="compositionally biased region" description="Polar residues" evidence="14">
    <location>
        <begin position="195"/>
        <end position="209"/>
    </location>
</feature>
<feature type="active site" evidence="12">
    <location>
        <position position="43"/>
    </location>
</feature>
<comment type="function">
    <text evidence="11">Catalyzes the removal of transit peptides required for the targeting of proteins from the mitochondrial matrix, across the inner membrane, into the inter-membrane space. Known to process the nuclear encoded protein DIABLO.</text>
</comment>
<evidence type="ECO:0000256" key="4">
    <source>
        <dbReference type="ARBA" id="ARBA00022670"/>
    </source>
</evidence>
<evidence type="ECO:0000256" key="3">
    <source>
        <dbReference type="ARBA" id="ARBA00011805"/>
    </source>
</evidence>
<evidence type="ECO:0000256" key="11">
    <source>
        <dbReference type="ARBA" id="ARBA00025546"/>
    </source>
</evidence>
<dbReference type="InterPro" id="IPR000223">
    <property type="entry name" value="Pept_S26A_signal_pept_1"/>
</dbReference>
<feature type="compositionally biased region" description="Polar residues" evidence="14">
    <location>
        <begin position="216"/>
        <end position="225"/>
    </location>
</feature>
<dbReference type="Gene3D" id="2.10.109.10">
    <property type="entry name" value="Umud Fragment, subunit A"/>
    <property type="match status" value="1"/>
</dbReference>
<comment type="similarity">
    <text evidence="2">Belongs to the peptidase S26 family. IMP2 subfamily.</text>
</comment>